<organism evidence="3">
    <name type="scientific">viral metagenome</name>
    <dbReference type="NCBI Taxonomy" id="1070528"/>
    <lineage>
        <taxon>unclassified sequences</taxon>
        <taxon>metagenomes</taxon>
        <taxon>organismal metagenomes</taxon>
    </lineage>
</organism>
<dbReference type="AlphaFoldDB" id="A0A6M3KIR8"/>
<evidence type="ECO:0000313" key="2">
    <source>
        <dbReference type="EMBL" id="QJA67612.1"/>
    </source>
</evidence>
<proteinExistence type="predicted"/>
<protein>
    <submittedName>
        <fullName evidence="3">Uncharacterized protein</fullName>
    </submittedName>
</protein>
<dbReference type="EMBL" id="MT141573">
    <property type="protein sequence ID" value="QJA67612.1"/>
    <property type="molecule type" value="Genomic_DNA"/>
</dbReference>
<reference evidence="3" key="1">
    <citation type="submission" date="2020-03" db="EMBL/GenBank/DDBJ databases">
        <title>The deep terrestrial virosphere.</title>
        <authorList>
            <person name="Holmfeldt K."/>
            <person name="Nilsson E."/>
            <person name="Simone D."/>
            <person name="Lopez-Fernandez M."/>
            <person name="Wu X."/>
            <person name="de Brujin I."/>
            <person name="Lundin D."/>
            <person name="Andersson A."/>
            <person name="Bertilsson S."/>
            <person name="Dopson M."/>
        </authorList>
    </citation>
    <scope>NUCLEOTIDE SEQUENCE</scope>
    <source>
        <strain evidence="3">MM415A00473</strain>
        <strain evidence="2">MM415B00199</strain>
    </source>
</reference>
<name>A0A6M3KIR8_9ZZZZ</name>
<feature type="region of interest" description="Disordered" evidence="1">
    <location>
        <begin position="45"/>
        <end position="65"/>
    </location>
</feature>
<accession>A0A6M3KIR8</accession>
<evidence type="ECO:0000256" key="1">
    <source>
        <dbReference type="SAM" id="MobiDB-lite"/>
    </source>
</evidence>
<sequence length="80" mass="9024">MLNNVQTMMISDTQCLGGISQHINIDPGLEQIRDGFRVIHVAMRNKTRTHPRKSEAQPFPDSLDRYPALQQEGCCPVGFN</sequence>
<dbReference type="EMBL" id="MT142474">
    <property type="protein sequence ID" value="QJA81913.1"/>
    <property type="molecule type" value="Genomic_DNA"/>
</dbReference>
<evidence type="ECO:0000313" key="3">
    <source>
        <dbReference type="EMBL" id="QJA81913.1"/>
    </source>
</evidence>
<gene>
    <name evidence="3" type="ORF">MM415A00473_0007</name>
    <name evidence="2" type="ORF">MM415B00199_0067</name>
</gene>